<dbReference type="AlphaFoldDB" id="A0AAD5IT16"/>
<evidence type="ECO:0000313" key="5">
    <source>
        <dbReference type="EMBL" id="KAI9176798.1"/>
    </source>
</evidence>
<name>A0AAD5IT16_ACENE</name>
<evidence type="ECO:0000256" key="1">
    <source>
        <dbReference type="RuleBase" id="RU367018"/>
    </source>
</evidence>
<dbReference type="GO" id="GO:0006355">
    <property type="term" value="P:regulation of DNA-templated transcription"/>
    <property type="evidence" value="ECO:0007669"/>
    <property type="project" value="UniProtKB-UniRule"/>
</dbReference>
<feature type="region of interest" description="Disordered" evidence="2">
    <location>
        <begin position="569"/>
        <end position="595"/>
    </location>
</feature>
<proteinExistence type="inferred from homology"/>
<keyword evidence="1" id="KW-0479">Metal-binding</keyword>
<reference evidence="5" key="1">
    <citation type="journal article" date="2022" name="Plant J.">
        <title>Strategies of tolerance reflected in two North American maple genomes.</title>
        <authorList>
            <person name="McEvoy S.L."/>
            <person name="Sezen U.U."/>
            <person name="Trouern-Trend A."/>
            <person name="McMahon S.M."/>
            <person name="Schaberg P.G."/>
            <person name="Yang J."/>
            <person name="Wegrzyn J.L."/>
            <person name="Swenson N.G."/>
        </authorList>
    </citation>
    <scope>NUCLEOTIDE SEQUENCE</scope>
    <source>
        <strain evidence="5">91603</strain>
    </source>
</reference>
<dbReference type="InterPro" id="IPR018289">
    <property type="entry name" value="MULE_transposase_dom"/>
</dbReference>
<protein>
    <recommendedName>
        <fullName evidence="1">Protein FAR1-RELATED SEQUENCE</fullName>
    </recommendedName>
</protein>
<evidence type="ECO:0000313" key="6">
    <source>
        <dbReference type="Proteomes" id="UP001064489"/>
    </source>
</evidence>
<dbReference type="EMBL" id="JAJSOW010000102">
    <property type="protein sequence ID" value="KAI9176798.1"/>
    <property type="molecule type" value="Genomic_DNA"/>
</dbReference>
<comment type="similarity">
    <text evidence="1">Belongs to the FHY3/FAR1 family.</text>
</comment>
<dbReference type="InterPro" id="IPR031052">
    <property type="entry name" value="FHY3/FAR1"/>
</dbReference>
<dbReference type="Pfam" id="PF10551">
    <property type="entry name" value="MULE"/>
    <property type="match status" value="1"/>
</dbReference>
<dbReference type="InterPro" id="IPR004330">
    <property type="entry name" value="FAR1_DNA_bnd_dom"/>
</dbReference>
<dbReference type="GO" id="GO:0008270">
    <property type="term" value="F:zinc ion binding"/>
    <property type="evidence" value="ECO:0007669"/>
    <property type="project" value="UniProtKB-UniRule"/>
</dbReference>
<keyword evidence="1" id="KW-0863">Zinc-finger</keyword>
<evidence type="ECO:0000259" key="4">
    <source>
        <dbReference type="Pfam" id="PF10551"/>
    </source>
</evidence>
<accession>A0AAD5IT16</accession>
<feature type="domain" description="MULE transposase" evidence="4">
    <location>
        <begin position="276"/>
        <end position="369"/>
    </location>
</feature>
<dbReference type="PANTHER" id="PTHR31669:SF21">
    <property type="entry name" value="PROTEIN FAR-RED IMPAIRED RESPONSE 1"/>
    <property type="match status" value="1"/>
</dbReference>
<evidence type="ECO:0000256" key="2">
    <source>
        <dbReference type="SAM" id="MobiDB-lite"/>
    </source>
</evidence>
<reference evidence="5" key="2">
    <citation type="submission" date="2023-02" db="EMBL/GenBank/DDBJ databases">
        <authorList>
            <person name="Swenson N.G."/>
            <person name="Wegrzyn J.L."/>
            <person name="Mcevoy S.L."/>
        </authorList>
    </citation>
    <scope>NUCLEOTIDE SEQUENCE</scope>
    <source>
        <strain evidence="5">91603</strain>
        <tissue evidence="5">Leaf</tissue>
    </source>
</reference>
<keyword evidence="1" id="KW-0539">Nucleus</keyword>
<comment type="function">
    <text evidence="1">Putative transcription activator involved in regulating light control of development.</text>
</comment>
<comment type="caution">
    <text evidence="5">The sequence shown here is derived from an EMBL/GenBank/DDBJ whole genome shotgun (WGS) entry which is preliminary data.</text>
</comment>
<dbReference type="GO" id="GO:0005634">
    <property type="term" value="C:nucleus"/>
    <property type="evidence" value="ECO:0007669"/>
    <property type="project" value="UniProtKB-SubCell"/>
</dbReference>
<gene>
    <name evidence="5" type="ORF">LWI28_007346</name>
</gene>
<comment type="subcellular location">
    <subcellularLocation>
        <location evidence="1">Nucleus</location>
    </subcellularLocation>
</comment>
<evidence type="ECO:0000259" key="3">
    <source>
        <dbReference type="Pfam" id="PF03101"/>
    </source>
</evidence>
<keyword evidence="6" id="KW-1185">Reference proteome</keyword>
<organism evidence="5 6">
    <name type="scientific">Acer negundo</name>
    <name type="common">Box elder</name>
    <dbReference type="NCBI Taxonomy" id="4023"/>
    <lineage>
        <taxon>Eukaryota</taxon>
        <taxon>Viridiplantae</taxon>
        <taxon>Streptophyta</taxon>
        <taxon>Embryophyta</taxon>
        <taxon>Tracheophyta</taxon>
        <taxon>Spermatophyta</taxon>
        <taxon>Magnoliopsida</taxon>
        <taxon>eudicotyledons</taxon>
        <taxon>Gunneridae</taxon>
        <taxon>Pentapetalae</taxon>
        <taxon>rosids</taxon>
        <taxon>malvids</taxon>
        <taxon>Sapindales</taxon>
        <taxon>Sapindaceae</taxon>
        <taxon>Hippocastanoideae</taxon>
        <taxon>Acereae</taxon>
        <taxon>Acer</taxon>
    </lineage>
</organism>
<sequence>MDPHIDLNQELSDCGNNNGCGEEHVNCENNDGRGEEHIDSGNNDGGSLIEEPKILEPCNDMEFESDANAYSYYIQYAIQIGFGASKTQCCQSKVTMEWVEARYACTREGTKQKTNALNPRPCLKSNCQALLYLKRREDGKWFVRNFVKEHYQELSPENAHYFPCHRRITVGVKHNITSLHAVGVKTSEIFTALAKKYKGYENIGFMEKNMRNLFDKERRLAIEPGDANAMLELFTNMHEVDPNFVYAMKLDEEHRLKNVCWVDSKGREDYKIFRDVVSFDTTYITNKYLMPFAPFIGVNNHNQSAILGCALLADETTSSFIWLMETWNRAMGGKSLVAILTDQDQAMKAAIAEVFLDAKHRFCLWHILRKVPEKIGHVLRKHDNFMKVFNYCIYHSWTEEDFERKWHNMVETFELHGEDWIRDLFRDRKYWPPTYMRDTFFAGMSTTSRHVMSVLQSCGVFQIPNHYILKRWSKDAKEGHTTPHVLKEADPKKQRFEDLFEKANKLVEEGSVSDQSYKVANRALEEALKKCTRMNHSLTGVKEPDCASHEFHNVEKENVNSKMLSNVIDPKVSTTKGAPKKRIKSGIENSKRRKW</sequence>
<feature type="domain" description="FAR1" evidence="3">
    <location>
        <begin position="71"/>
        <end position="155"/>
    </location>
</feature>
<dbReference type="Proteomes" id="UP001064489">
    <property type="component" value="Chromosome 5"/>
</dbReference>
<dbReference type="PANTHER" id="PTHR31669">
    <property type="entry name" value="PROTEIN FAR1-RELATED SEQUENCE 10-RELATED"/>
    <property type="match status" value="1"/>
</dbReference>
<keyword evidence="1" id="KW-0862">Zinc</keyword>
<dbReference type="Pfam" id="PF03101">
    <property type="entry name" value="FAR1"/>
    <property type="match status" value="1"/>
</dbReference>